<dbReference type="RefSeq" id="WP_200347014.1">
    <property type="nucleotide sequence ID" value="NZ_NRSJ01000028.1"/>
</dbReference>
<dbReference type="PANTHER" id="PTHR33371">
    <property type="entry name" value="INTERMEMBRANE PHOSPHOLIPID TRANSPORT SYSTEM BINDING PROTEIN MLAD-RELATED"/>
    <property type="match status" value="1"/>
</dbReference>
<protein>
    <recommendedName>
        <fullName evidence="3">Mce/MlaD domain-containing protein</fullName>
    </recommendedName>
</protein>
<feature type="region of interest" description="Disordered" evidence="1">
    <location>
        <begin position="1"/>
        <end position="20"/>
    </location>
</feature>
<keyword evidence="2" id="KW-0472">Membrane</keyword>
<feature type="transmembrane region" description="Helical" evidence="2">
    <location>
        <begin position="28"/>
        <end position="54"/>
    </location>
</feature>
<sequence>MSRLNRLYSPPELSAPGKRAAHGRRRDLALAGLFVLAMAAVVVGVMTLLAPGLLIGHPFRAYFLEADGLDSGMDVMLEGYVIGRVRALEPVFVGDPDRGQCPQPTDPRAPTLPCFRATLSLQPDWSLPAGSVVQLASAGLLRGNVLRIIPGTQPETLAPGSPLATVPRAPDLVTQVQSTLVQAQQTLDKTIRPTLTRIQDRIQGLLALFRDDAETDEEGADGIAGGAGSEVARDLTAVVTNLTQLSRDIEQSVDPEQIQAILTAVQTLSENLAVVSETLPSRSADIQAAVGQYGALADQLSATVEAARPSLQGSLNDARYALQELAAALAPILTNVEDASRNLSALSRELREDPVSLLRGHEEEDPTPWFER</sequence>
<dbReference type="PANTHER" id="PTHR33371:SF4">
    <property type="entry name" value="INTERMEMBRANE PHOSPHOLIPID TRANSPORT SYSTEM BINDING PROTEIN MLAD"/>
    <property type="match status" value="1"/>
</dbReference>
<dbReference type="Proteomes" id="UP001296776">
    <property type="component" value="Unassembled WGS sequence"/>
</dbReference>
<dbReference type="InterPro" id="IPR003399">
    <property type="entry name" value="Mce/MlaD"/>
</dbReference>
<proteinExistence type="predicted"/>
<reference evidence="4" key="2">
    <citation type="journal article" date="2020" name="Microorganisms">
        <title>Osmotic Adaptation and Compatible Solute Biosynthesis of Phototrophic Bacteria as Revealed from Genome Analyses.</title>
        <authorList>
            <person name="Imhoff J.F."/>
            <person name="Rahn T."/>
            <person name="Kunzel S."/>
            <person name="Keller A."/>
            <person name="Neulinger S.C."/>
        </authorList>
    </citation>
    <scope>NUCLEOTIDE SEQUENCE</scope>
    <source>
        <strain evidence="4">DSM 11080</strain>
    </source>
</reference>
<feature type="domain" description="Mce/MlaD" evidence="3">
    <location>
        <begin position="58"/>
        <end position="151"/>
    </location>
</feature>
<dbReference type="AlphaFoldDB" id="A0AAJ0U5T0"/>
<evidence type="ECO:0000256" key="1">
    <source>
        <dbReference type="SAM" id="MobiDB-lite"/>
    </source>
</evidence>
<keyword evidence="2" id="KW-1133">Transmembrane helix</keyword>
<dbReference type="Pfam" id="PF02470">
    <property type="entry name" value="MlaD"/>
    <property type="match status" value="1"/>
</dbReference>
<organism evidence="4 5">
    <name type="scientific">Halochromatium glycolicum</name>
    <dbReference type="NCBI Taxonomy" id="85075"/>
    <lineage>
        <taxon>Bacteria</taxon>
        <taxon>Pseudomonadati</taxon>
        <taxon>Pseudomonadota</taxon>
        <taxon>Gammaproteobacteria</taxon>
        <taxon>Chromatiales</taxon>
        <taxon>Chromatiaceae</taxon>
        <taxon>Halochromatium</taxon>
    </lineage>
</organism>
<evidence type="ECO:0000313" key="4">
    <source>
        <dbReference type="EMBL" id="MBK1705796.1"/>
    </source>
</evidence>
<gene>
    <name evidence="4" type="ORF">CKO40_14845</name>
</gene>
<dbReference type="InterPro" id="IPR052336">
    <property type="entry name" value="MlaD_Phospholipid_Transporter"/>
</dbReference>
<keyword evidence="5" id="KW-1185">Reference proteome</keyword>
<name>A0AAJ0U5T0_9GAMM</name>
<evidence type="ECO:0000256" key="2">
    <source>
        <dbReference type="SAM" id="Phobius"/>
    </source>
</evidence>
<accession>A0AAJ0U5T0</accession>
<evidence type="ECO:0000313" key="5">
    <source>
        <dbReference type="Proteomes" id="UP001296776"/>
    </source>
</evidence>
<reference evidence="4" key="1">
    <citation type="submission" date="2017-08" db="EMBL/GenBank/DDBJ databases">
        <authorList>
            <person name="Imhoff J.F."/>
            <person name="Rahn T."/>
            <person name="Kuenzel S."/>
            <person name="Neulinger S.C."/>
        </authorList>
    </citation>
    <scope>NUCLEOTIDE SEQUENCE</scope>
    <source>
        <strain evidence="4">DSM 11080</strain>
    </source>
</reference>
<comment type="caution">
    <text evidence="4">The sequence shown here is derived from an EMBL/GenBank/DDBJ whole genome shotgun (WGS) entry which is preliminary data.</text>
</comment>
<evidence type="ECO:0000259" key="3">
    <source>
        <dbReference type="Pfam" id="PF02470"/>
    </source>
</evidence>
<dbReference type="EMBL" id="NRSJ01000028">
    <property type="protein sequence ID" value="MBK1705796.1"/>
    <property type="molecule type" value="Genomic_DNA"/>
</dbReference>
<keyword evidence="2" id="KW-0812">Transmembrane</keyword>